<keyword evidence="7 13" id="KW-1133">Transmembrane helix</keyword>
<sequence length="59" mass="6708">MPIAPIVGKLRKRLILDISTAFGLGLTAGYGYWYGVHVPSARQRDEFYRRLEEQKNLAA</sequence>
<evidence type="ECO:0000256" key="4">
    <source>
        <dbReference type="ARBA" id="ARBA00016081"/>
    </source>
</evidence>
<accession>A0A1Y1ULT5</accession>
<dbReference type="GO" id="GO:0006123">
    <property type="term" value="P:mitochondrial electron transport, cytochrome c to oxygen"/>
    <property type="evidence" value="ECO:0007669"/>
    <property type="project" value="InterPro"/>
</dbReference>
<dbReference type="GO" id="GO:0004129">
    <property type="term" value="F:cytochrome-c oxidase activity"/>
    <property type="evidence" value="ECO:0007669"/>
    <property type="project" value="TreeGrafter"/>
</dbReference>
<keyword evidence="6 12" id="KW-0999">Mitochondrion inner membrane</keyword>
<dbReference type="FunCoup" id="A0A1Y1ULT5">
    <property type="interactions" value="67"/>
</dbReference>
<keyword evidence="10 12" id="KW-0472">Membrane</keyword>
<dbReference type="PANTHER" id="PTHR28264:SF1">
    <property type="entry name" value="CYTOCHROME C OXIDASE SUBUNIT 6C"/>
    <property type="match status" value="1"/>
</dbReference>
<proteinExistence type="inferred from homology"/>
<evidence type="ECO:0000256" key="1">
    <source>
        <dbReference type="ARBA" id="ARBA00004434"/>
    </source>
</evidence>
<keyword evidence="5 13" id="KW-0812">Transmembrane</keyword>
<evidence type="ECO:0000256" key="9">
    <source>
        <dbReference type="ARBA" id="ARBA00023128"/>
    </source>
</evidence>
<comment type="subcellular location">
    <subcellularLocation>
        <location evidence="1">Mitochondrion inner membrane</location>
        <topology evidence="1">Single-pass membrane protein</topology>
    </subcellularLocation>
</comment>
<comment type="similarity">
    <text evidence="3 12">Belongs to the fungal cytochrome c oxidase subunit 7a family.</text>
</comment>
<keyword evidence="8 12" id="KW-0560">Oxidoreductase</keyword>
<evidence type="ECO:0000256" key="3">
    <source>
        <dbReference type="ARBA" id="ARBA00008862"/>
    </source>
</evidence>
<evidence type="ECO:0000256" key="12">
    <source>
        <dbReference type="PIRNR" id="PIRNR000283"/>
    </source>
</evidence>
<dbReference type="InterPro" id="IPR014368">
    <property type="entry name" value="Cyt_c_oxidase_su7a_fun"/>
</dbReference>
<keyword evidence="15" id="KW-1185">Reference proteome</keyword>
<dbReference type="PANTHER" id="PTHR28264">
    <property type="entry name" value="CYTOCHROME C OXIDASE SUBUNIT 7A"/>
    <property type="match status" value="1"/>
</dbReference>
<protein>
    <recommendedName>
        <fullName evidence="4 12">Cytochrome c oxidase subunit 9, mitochondrial</fullName>
    </recommendedName>
    <alternativeName>
        <fullName evidence="11 12">Cytochrome c oxidase polypeptide VIIA</fullName>
    </alternativeName>
</protein>
<comment type="pathway">
    <text evidence="2 12">Energy metabolism; oxidative phosphorylation.</text>
</comment>
<dbReference type="InParanoid" id="A0A1Y1ULT5"/>
<evidence type="ECO:0000256" key="11">
    <source>
        <dbReference type="ARBA" id="ARBA00031091"/>
    </source>
</evidence>
<dbReference type="STRING" id="4999.A0A1Y1ULT5"/>
<dbReference type="UniPathway" id="UPA00705"/>
<reference evidence="14 15" key="1">
    <citation type="submission" date="2017-03" db="EMBL/GenBank/DDBJ databases">
        <title>Widespread Adenine N6-methylation of Active Genes in Fungi.</title>
        <authorList>
            <consortium name="DOE Joint Genome Institute"/>
            <person name="Mondo S.J."/>
            <person name="Dannebaum R.O."/>
            <person name="Kuo R.C."/>
            <person name="Louie K.B."/>
            <person name="Bewick A.J."/>
            <person name="Labutti K."/>
            <person name="Haridas S."/>
            <person name="Kuo A."/>
            <person name="Salamov A."/>
            <person name="Ahrendt S.R."/>
            <person name="Lau R."/>
            <person name="Bowen B.P."/>
            <person name="Lipzen A."/>
            <person name="Sullivan W."/>
            <person name="Andreopoulos W.B."/>
            <person name="Clum A."/>
            <person name="Lindquist E."/>
            <person name="Daum C."/>
            <person name="Northen T.R."/>
            <person name="Ramamoorthy G."/>
            <person name="Schmitz R.J."/>
            <person name="Gryganskyi A."/>
            <person name="Culley D."/>
            <person name="Magnuson J."/>
            <person name="James T.Y."/>
            <person name="O'Malley M.A."/>
            <person name="Stajich J.E."/>
            <person name="Spatafora J.W."/>
            <person name="Visel A."/>
            <person name="Grigoriev I.V."/>
        </authorList>
    </citation>
    <scope>NUCLEOTIDE SEQUENCE [LARGE SCALE GENOMIC DNA]</scope>
    <source>
        <strain evidence="14 15">NRRL Y-17943</strain>
    </source>
</reference>
<dbReference type="Proteomes" id="UP000193218">
    <property type="component" value="Unassembled WGS sequence"/>
</dbReference>
<dbReference type="CDD" id="cd22888">
    <property type="entry name" value="CcO_VIIa_fungal"/>
    <property type="match status" value="1"/>
</dbReference>
<dbReference type="EMBL" id="NBSH01000003">
    <property type="protein sequence ID" value="ORX39003.1"/>
    <property type="molecule type" value="Genomic_DNA"/>
</dbReference>
<evidence type="ECO:0000256" key="2">
    <source>
        <dbReference type="ARBA" id="ARBA00004673"/>
    </source>
</evidence>
<evidence type="ECO:0000256" key="6">
    <source>
        <dbReference type="ARBA" id="ARBA00022792"/>
    </source>
</evidence>
<evidence type="ECO:0000313" key="14">
    <source>
        <dbReference type="EMBL" id="ORX39003.1"/>
    </source>
</evidence>
<evidence type="ECO:0000256" key="8">
    <source>
        <dbReference type="ARBA" id="ARBA00023002"/>
    </source>
</evidence>
<evidence type="ECO:0000256" key="10">
    <source>
        <dbReference type="ARBA" id="ARBA00023136"/>
    </source>
</evidence>
<dbReference type="AlphaFoldDB" id="A0A1Y1ULT5"/>
<dbReference type="GeneID" id="33559744"/>
<dbReference type="GO" id="GO:0005743">
    <property type="term" value="C:mitochondrial inner membrane"/>
    <property type="evidence" value="ECO:0007669"/>
    <property type="project" value="UniProtKB-SubCell"/>
</dbReference>
<organism evidence="14 15">
    <name type="scientific">Kockovaella imperatae</name>
    <dbReference type="NCBI Taxonomy" id="4999"/>
    <lineage>
        <taxon>Eukaryota</taxon>
        <taxon>Fungi</taxon>
        <taxon>Dikarya</taxon>
        <taxon>Basidiomycota</taxon>
        <taxon>Agaricomycotina</taxon>
        <taxon>Tremellomycetes</taxon>
        <taxon>Tremellales</taxon>
        <taxon>Cuniculitremaceae</taxon>
        <taxon>Kockovaella</taxon>
    </lineage>
</organism>
<dbReference type="PIRSF" id="PIRSF000283">
    <property type="entry name" value="COX9"/>
    <property type="match status" value="1"/>
</dbReference>
<evidence type="ECO:0000256" key="13">
    <source>
        <dbReference type="SAM" id="Phobius"/>
    </source>
</evidence>
<dbReference type="GO" id="GO:0016491">
    <property type="term" value="F:oxidoreductase activity"/>
    <property type="evidence" value="ECO:0007669"/>
    <property type="project" value="UniProtKB-KW"/>
</dbReference>
<name>A0A1Y1ULT5_9TREE</name>
<evidence type="ECO:0000256" key="5">
    <source>
        <dbReference type="ARBA" id="ARBA00022692"/>
    </source>
</evidence>
<dbReference type="RefSeq" id="XP_021872866.1">
    <property type="nucleotide sequence ID" value="XM_022017935.1"/>
</dbReference>
<feature type="transmembrane region" description="Helical" evidence="13">
    <location>
        <begin position="14"/>
        <end position="33"/>
    </location>
</feature>
<evidence type="ECO:0000256" key="7">
    <source>
        <dbReference type="ARBA" id="ARBA00022989"/>
    </source>
</evidence>
<evidence type="ECO:0000313" key="15">
    <source>
        <dbReference type="Proteomes" id="UP000193218"/>
    </source>
</evidence>
<comment type="caution">
    <text evidence="14">The sequence shown here is derived from an EMBL/GenBank/DDBJ whole genome shotgun (WGS) entry which is preliminary data.</text>
</comment>
<dbReference type="OrthoDB" id="2317211at2759"/>
<gene>
    <name evidence="14" type="ORF">BD324DRAFT_649098</name>
</gene>
<comment type="function">
    <text evidence="12">Component of the cytochrome c oxidase, the last enzyme in the mitochondrial electron transport chain which drives oxidative phosphorylation.</text>
</comment>
<keyword evidence="9 12" id="KW-0496">Mitochondrion</keyword>